<dbReference type="Pfam" id="PF05738">
    <property type="entry name" value="Cna_B"/>
    <property type="match status" value="5"/>
</dbReference>
<dbReference type="RefSeq" id="WP_218325462.1">
    <property type="nucleotide sequence ID" value="NZ_JAHUZB010000003.1"/>
</dbReference>
<feature type="domain" description="Thioester" evidence="3">
    <location>
        <begin position="72"/>
        <end position="161"/>
    </location>
</feature>
<comment type="caution">
    <text evidence="4">The sequence shown here is derived from an EMBL/GenBank/DDBJ whole genome shotgun (WGS) entry which is preliminary data.</text>
</comment>
<feature type="domain" description="CNA-B" evidence="2">
    <location>
        <begin position="532"/>
        <end position="614"/>
    </location>
</feature>
<keyword evidence="5" id="KW-1185">Reference proteome</keyword>
<feature type="domain" description="CNA-B" evidence="2">
    <location>
        <begin position="327"/>
        <end position="433"/>
    </location>
</feature>
<feature type="domain" description="CNA-B" evidence="2">
    <location>
        <begin position="622"/>
        <end position="710"/>
    </location>
</feature>
<dbReference type="Proteomes" id="UP000774130">
    <property type="component" value="Unassembled WGS sequence"/>
</dbReference>
<evidence type="ECO:0000259" key="2">
    <source>
        <dbReference type="Pfam" id="PF05738"/>
    </source>
</evidence>
<dbReference type="EMBL" id="JAHUZB010000003">
    <property type="protein sequence ID" value="MBV7390393.1"/>
    <property type="molecule type" value="Genomic_DNA"/>
</dbReference>
<reference evidence="4 5" key="1">
    <citation type="submission" date="2021-06" db="EMBL/GenBank/DDBJ databases">
        <title>Enterococcus alishanensis sp. nov., a novel lactic acid bacterium isolated from fresh coffee beans.</title>
        <authorList>
            <person name="Chen Y.-S."/>
        </authorList>
    </citation>
    <scope>NUCLEOTIDE SEQUENCE [LARGE SCALE GENOMIC DNA]</scope>
    <source>
        <strain evidence="4 5">ALS3</strain>
    </source>
</reference>
<proteinExistence type="predicted"/>
<feature type="non-terminal residue" evidence="4">
    <location>
        <position position="817"/>
    </location>
</feature>
<protein>
    <submittedName>
        <fullName evidence="4">Cna B-type domain-containing protein</fullName>
    </submittedName>
</protein>
<gene>
    <name evidence="4" type="ORF">KUA55_06865</name>
</gene>
<evidence type="ECO:0000313" key="5">
    <source>
        <dbReference type="Proteomes" id="UP000774130"/>
    </source>
</evidence>
<evidence type="ECO:0000259" key="3">
    <source>
        <dbReference type="Pfam" id="PF08341"/>
    </source>
</evidence>
<evidence type="ECO:0000256" key="1">
    <source>
        <dbReference type="SAM" id="SignalP"/>
    </source>
</evidence>
<dbReference type="CDD" id="cd00222">
    <property type="entry name" value="CollagenBindB"/>
    <property type="match status" value="5"/>
</dbReference>
<keyword evidence="1" id="KW-0732">Signal</keyword>
<dbReference type="Pfam" id="PF08341">
    <property type="entry name" value="TED"/>
    <property type="match status" value="1"/>
</dbReference>
<feature type="domain" description="CNA-B" evidence="2">
    <location>
        <begin position="719"/>
        <end position="801"/>
    </location>
</feature>
<feature type="signal peptide" evidence="1">
    <location>
        <begin position="1"/>
        <end position="23"/>
    </location>
</feature>
<accession>A0ABS6TBW0</accession>
<dbReference type="InterPro" id="IPR013552">
    <property type="entry name" value="Thioester_dom"/>
</dbReference>
<organism evidence="4 5">
    <name type="scientific">Enterococcus alishanensis</name>
    <dbReference type="NCBI Taxonomy" id="1303817"/>
    <lineage>
        <taxon>Bacteria</taxon>
        <taxon>Bacillati</taxon>
        <taxon>Bacillota</taxon>
        <taxon>Bacilli</taxon>
        <taxon>Lactobacillales</taxon>
        <taxon>Enterococcaceae</taxon>
        <taxon>Enterococcus</taxon>
    </lineage>
</organism>
<name>A0ABS6TBW0_9ENTE</name>
<dbReference type="InterPro" id="IPR008454">
    <property type="entry name" value="Collagen-bd_Cna-like_B-typ_dom"/>
</dbReference>
<evidence type="ECO:0000313" key="4">
    <source>
        <dbReference type="EMBL" id="MBV7390393.1"/>
    </source>
</evidence>
<feature type="domain" description="CNA-B" evidence="2">
    <location>
        <begin position="444"/>
        <end position="523"/>
    </location>
</feature>
<feature type="chain" id="PRO_5046077301" evidence="1">
    <location>
        <begin position="24"/>
        <end position="817"/>
    </location>
</feature>
<sequence>MKKLIFILALLFSFITVTKTVHAETTILPPNPITNVRIDANLKNNAEVKLDNLDMLNSRLYTLVDNEKNLYFCLDESKYYPTGNDYRADLNEKLPSSVLWLMENFYQNQGKNEEVKNIPAYKDANELTRYAATQIVIWKFTGGKFSDKLLTSNPIVNELYNEAKAKPTDDHSYQEMIDRLNNVEINASEITPHGEDGDNYLYKLQFEDNLDSETEKLFKIDSNETNINVQLYKNSTIENITKDVTIENNYQDRTILINIPKTLIDDNPSEDASLYFNIDSALVTRQPYYLVFGTTGFVQPIGGYQPIKKILTTRASIDLNTSNKSFSVLKHWDDNNNQDGKRPEGLKVQLYQSDTPYEYTNTEATTSGKENKFGDTQLLNQENGWEYIWANLPAENDQGEKLYYTAREELNENSGYDLTIKDTDNGNAILLTNSNDPEQINLAGIKKWDDANNQDGIRPNNISINLLADGEAIQTTTTNENLGWSYEFTDLPKFKNGKEIVYTVEEQDVPGYTTSIDGNTITNAHTPELTKIDGKKVWNDSNNQDGKRPNAITVNLLADGSKIDSKVVTEKENWTYQFTNLAKYKEGHEIVYTVTENTIPDYSTSINGTTITNSYTPGKTSVTVTKAWDDRNNQDGLRPEGIKVQLYADGEKLKSPVLLNDSNNWTTTWDDLPEKEAGKTIEYTVKEVDKLDGYDVSVNDHDKGNIIITNAHTPELTKIDGKKVWNDSNNQDGKRPNSITVNLLADGSKIDSKVVTEKENWTYQFTNLAKYKEGHEIVYTVTENTIPDYSTSINGTTITNSYTPGKTSVTVTKAWDD</sequence>